<accession>A0A495Y2G4</accession>
<feature type="region of interest" description="Disordered" evidence="3">
    <location>
        <begin position="373"/>
        <end position="409"/>
    </location>
</feature>
<dbReference type="OrthoDB" id="9779763at2"/>
<dbReference type="Proteomes" id="UP000278440">
    <property type="component" value="Unassembled WGS sequence"/>
</dbReference>
<gene>
    <name evidence="4" type="ORF">DFJ68_2936</name>
</gene>
<evidence type="ECO:0000256" key="1">
    <source>
        <dbReference type="ARBA" id="ARBA00007673"/>
    </source>
</evidence>
<keyword evidence="2" id="KW-0413">Isomerase</keyword>
<dbReference type="SUPFAM" id="SSF54506">
    <property type="entry name" value="Diaminopimelate epimerase-like"/>
    <property type="match status" value="2"/>
</dbReference>
<evidence type="ECO:0008006" key="6">
    <source>
        <dbReference type="Google" id="ProtNLM"/>
    </source>
</evidence>
<dbReference type="PANTHER" id="PTHR43709">
    <property type="entry name" value="ACONITATE ISOMERASE-RELATED"/>
    <property type="match status" value="1"/>
</dbReference>
<reference evidence="4 5" key="1">
    <citation type="submission" date="2018-10" db="EMBL/GenBank/DDBJ databases">
        <title>Sequencing the genomes of 1000 actinobacteria strains.</title>
        <authorList>
            <person name="Klenk H.-P."/>
        </authorList>
    </citation>
    <scope>NUCLEOTIDE SEQUENCE [LARGE SCALE GENOMIC DNA]</scope>
    <source>
        <strain evidence="4 5">DSM 44267</strain>
    </source>
</reference>
<dbReference type="InterPro" id="IPR007400">
    <property type="entry name" value="PrpF-like"/>
</dbReference>
<sequence length="409" mass="41632">MSAVPATWMRGGTSKCWVFRRPDLDLPGRTVDAVLLGLFGSPDPRQLDGVGGATSTTSKAVILSPSDDPDVDVEYTFAQVGIDEAKVDWGSNCGNCSAVVAPFAVREGWVTPTGTRTRVRVLNTNTGQLMVQHVGTRDGGLDERPTTTIPGVVVPGARVDLGFVSPAGRSTGSLLPSGSPTDTLTAGDVTVPATLVDAGAPVVVLRAADLGLSARETPARLDARPDLLATLDGLRRAGAVAMGMADTPEAAARAVPKLAVVAAPDEAERSGGAHLVVRMLSMGLVHPALPITGSVALTLASRETGTVVSDLLGGPADGTATEAGHEFSMLTPAGLVTTTYSVEDGQPVVAAVRTYRRLVEGSIELPVVAGAPVSAADETARSTEPSDATDAAVTGSPGSPASEHQRAIA</sequence>
<organism evidence="4 5">
    <name type="scientific">Terracoccus luteus</name>
    <dbReference type="NCBI Taxonomy" id="53356"/>
    <lineage>
        <taxon>Bacteria</taxon>
        <taxon>Bacillati</taxon>
        <taxon>Actinomycetota</taxon>
        <taxon>Actinomycetes</taxon>
        <taxon>Micrococcales</taxon>
        <taxon>Intrasporangiaceae</taxon>
        <taxon>Terracoccus</taxon>
    </lineage>
</organism>
<dbReference type="EMBL" id="RBXT01000001">
    <property type="protein sequence ID" value="RKT79464.1"/>
    <property type="molecule type" value="Genomic_DNA"/>
</dbReference>
<comment type="caution">
    <text evidence="4">The sequence shown here is derived from an EMBL/GenBank/DDBJ whole genome shotgun (WGS) entry which is preliminary data.</text>
</comment>
<dbReference type="GO" id="GO:0016853">
    <property type="term" value="F:isomerase activity"/>
    <property type="evidence" value="ECO:0007669"/>
    <property type="project" value="UniProtKB-KW"/>
</dbReference>
<dbReference type="AlphaFoldDB" id="A0A495Y2G4"/>
<evidence type="ECO:0000256" key="2">
    <source>
        <dbReference type="ARBA" id="ARBA00023235"/>
    </source>
</evidence>
<name>A0A495Y2G4_9MICO</name>
<comment type="similarity">
    <text evidence="1">Belongs to the PrpF family.</text>
</comment>
<evidence type="ECO:0000313" key="5">
    <source>
        <dbReference type="Proteomes" id="UP000278440"/>
    </source>
</evidence>
<dbReference type="RefSeq" id="WP_121034353.1">
    <property type="nucleotide sequence ID" value="NZ_RBXT01000001.1"/>
</dbReference>
<protein>
    <recommendedName>
        <fullName evidence="6">2-methylaconitate cis-trans isomerase</fullName>
    </recommendedName>
</protein>
<evidence type="ECO:0000256" key="3">
    <source>
        <dbReference type="SAM" id="MobiDB-lite"/>
    </source>
</evidence>
<proteinExistence type="inferred from homology"/>
<dbReference type="PANTHER" id="PTHR43709:SF2">
    <property type="entry name" value="DUF453 DOMAIN PROTEIN (AFU_ORTHOLOGUE AFUA_6G00360)"/>
    <property type="match status" value="1"/>
</dbReference>
<keyword evidence="5" id="KW-1185">Reference proteome</keyword>
<evidence type="ECO:0000313" key="4">
    <source>
        <dbReference type="EMBL" id="RKT79464.1"/>
    </source>
</evidence>
<dbReference type="Gene3D" id="3.10.310.10">
    <property type="entry name" value="Diaminopimelate Epimerase, Chain A, domain 1"/>
    <property type="match status" value="2"/>
</dbReference>
<dbReference type="Pfam" id="PF04303">
    <property type="entry name" value="PrpF"/>
    <property type="match status" value="1"/>
</dbReference>